<feature type="compositionally biased region" description="Polar residues" evidence="1">
    <location>
        <begin position="1"/>
        <end position="12"/>
    </location>
</feature>
<name>N1PVZ5_DOTSN</name>
<dbReference type="EMBL" id="KB446536">
    <property type="protein sequence ID" value="EME47651.1"/>
    <property type="molecule type" value="Genomic_DNA"/>
</dbReference>
<reference evidence="3" key="1">
    <citation type="journal article" date="2012" name="PLoS Genet.">
        <title>The genomes of the fungal plant pathogens Cladosporium fulvum and Dothistroma septosporum reveal adaptation to different hosts and lifestyles but also signatures of common ancestry.</title>
        <authorList>
            <person name="de Wit P.J.G.M."/>
            <person name="van der Burgt A."/>
            <person name="Oekmen B."/>
            <person name="Stergiopoulos I."/>
            <person name="Abd-Elsalam K.A."/>
            <person name="Aerts A.L."/>
            <person name="Bahkali A.H."/>
            <person name="Beenen H.G."/>
            <person name="Chettri P."/>
            <person name="Cox M.P."/>
            <person name="Datema E."/>
            <person name="de Vries R.P."/>
            <person name="Dhillon B."/>
            <person name="Ganley A.R."/>
            <person name="Griffiths S.A."/>
            <person name="Guo Y."/>
            <person name="Hamelin R.C."/>
            <person name="Henrissat B."/>
            <person name="Kabir M.S."/>
            <person name="Jashni M.K."/>
            <person name="Kema G."/>
            <person name="Klaubauf S."/>
            <person name="Lapidus A."/>
            <person name="Levasseur A."/>
            <person name="Lindquist E."/>
            <person name="Mehrabi R."/>
            <person name="Ohm R.A."/>
            <person name="Owen T.J."/>
            <person name="Salamov A."/>
            <person name="Schwelm A."/>
            <person name="Schijlen E."/>
            <person name="Sun H."/>
            <person name="van den Burg H.A."/>
            <person name="van Ham R.C.H.J."/>
            <person name="Zhang S."/>
            <person name="Goodwin S.B."/>
            <person name="Grigoriev I.V."/>
            <person name="Collemare J."/>
            <person name="Bradshaw R.E."/>
        </authorList>
    </citation>
    <scope>NUCLEOTIDE SEQUENCE [LARGE SCALE GENOMIC DNA]</scope>
    <source>
        <strain evidence="3">NZE10 / CBS 128990</strain>
    </source>
</reference>
<dbReference type="AlphaFoldDB" id="N1PVZ5"/>
<dbReference type="HOGENOM" id="CLU_587959_0_0_1"/>
<feature type="region of interest" description="Disordered" evidence="1">
    <location>
        <begin position="105"/>
        <end position="128"/>
    </location>
</feature>
<reference evidence="2 3" key="2">
    <citation type="journal article" date="2012" name="PLoS Pathog.">
        <title>Diverse lifestyles and strategies of plant pathogenesis encoded in the genomes of eighteen Dothideomycetes fungi.</title>
        <authorList>
            <person name="Ohm R.A."/>
            <person name="Feau N."/>
            <person name="Henrissat B."/>
            <person name="Schoch C.L."/>
            <person name="Horwitz B.A."/>
            <person name="Barry K.W."/>
            <person name="Condon B.J."/>
            <person name="Copeland A.C."/>
            <person name="Dhillon B."/>
            <person name="Glaser F."/>
            <person name="Hesse C.N."/>
            <person name="Kosti I."/>
            <person name="LaButti K."/>
            <person name="Lindquist E.A."/>
            <person name="Lucas S."/>
            <person name="Salamov A.A."/>
            <person name="Bradshaw R.E."/>
            <person name="Ciuffetti L."/>
            <person name="Hamelin R.C."/>
            <person name="Kema G.H.J."/>
            <person name="Lawrence C."/>
            <person name="Scott J.A."/>
            <person name="Spatafora J.W."/>
            <person name="Turgeon B.G."/>
            <person name="de Wit P.J.G.M."/>
            <person name="Zhong S."/>
            <person name="Goodwin S.B."/>
            <person name="Grigoriev I.V."/>
        </authorList>
    </citation>
    <scope>NUCLEOTIDE SEQUENCE [LARGE SCALE GENOMIC DNA]</scope>
    <source>
        <strain evidence="3">NZE10 / CBS 128990</strain>
    </source>
</reference>
<protein>
    <submittedName>
        <fullName evidence="2">Uncharacterized protein</fullName>
    </submittedName>
</protein>
<evidence type="ECO:0000313" key="3">
    <source>
        <dbReference type="Proteomes" id="UP000016933"/>
    </source>
</evidence>
<feature type="region of interest" description="Disordered" evidence="1">
    <location>
        <begin position="158"/>
        <end position="187"/>
    </location>
</feature>
<organism evidence="2 3">
    <name type="scientific">Dothistroma septosporum (strain NZE10 / CBS 128990)</name>
    <name type="common">Red band needle blight fungus</name>
    <name type="synonym">Mycosphaerella pini</name>
    <dbReference type="NCBI Taxonomy" id="675120"/>
    <lineage>
        <taxon>Eukaryota</taxon>
        <taxon>Fungi</taxon>
        <taxon>Dikarya</taxon>
        <taxon>Ascomycota</taxon>
        <taxon>Pezizomycotina</taxon>
        <taxon>Dothideomycetes</taxon>
        <taxon>Dothideomycetidae</taxon>
        <taxon>Mycosphaerellales</taxon>
        <taxon>Mycosphaerellaceae</taxon>
        <taxon>Dothistroma</taxon>
    </lineage>
</organism>
<evidence type="ECO:0000256" key="1">
    <source>
        <dbReference type="SAM" id="MobiDB-lite"/>
    </source>
</evidence>
<feature type="compositionally biased region" description="Polar residues" evidence="1">
    <location>
        <begin position="158"/>
        <end position="177"/>
    </location>
</feature>
<dbReference type="Proteomes" id="UP000016933">
    <property type="component" value="Unassembled WGS sequence"/>
</dbReference>
<gene>
    <name evidence="2" type="ORF">DOTSEDRAFT_21415</name>
</gene>
<feature type="region of interest" description="Disordered" evidence="1">
    <location>
        <begin position="1"/>
        <end position="60"/>
    </location>
</feature>
<proteinExistence type="predicted"/>
<accession>N1PVZ5</accession>
<keyword evidence="3" id="KW-1185">Reference proteome</keyword>
<sequence length="465" mass="52890">MSTPRKTFNRLSKWTRRLNALKSGEMGNGEEPSAKRSQSEVDAGTESKRKKSMRSDGASVQYEMFYKHWEGERVEKDKKLIMKERQVRQKDEEIRQKDEEIRQKDIEIHGLKDQQSREADRRDREKDRKIEELERALRKLPSKQQITPHGMSINNLHQEQNSKTCSRSTSSAFQNFPPSEHVATEGPPRGRILKEFIFGQFIFGDMPAEIRNMIYKEVLTGHGPIKLGRVDVDTTNMNDEQTRAWSHGKVKAVNPPAASNITRCSKLTMREGSAFLYDANTFILLNLDVTFAAKEMKMFKFIKHIELPFLGNKDFHATLNRLHRVGSQLRTVSLNAGNFVAANMEALVNQNDPKIPTLSATVAKAPQDADMRVTKMAEGALSLLARLKRQKGGVSGAEILDVIKFKKCEEAWKQEIFDDYIESNFRQRLAASLGILVDPELQWPGKTPDTHYVTIPRSGTSSADS</sequence>
<evidence type="ECO:0000313" key="2">
    <source>
        <dbReference type="EMBL" id="EME47651.1"/>
    </source>
</evidence>